<feature type="region of interest" description="Disordered" evidence="1">
    <location>
        <begin position="201"/>
        <end position="269"/>
    </location>
</feature>
<dbReference type="Proteomes" id="UP000799766">
    <property type="component" value="Unassembled WGS sequence"/>
</dbReference>
<dbReference type="EMBL" id="MU001672">
    <property type="protein sequence ID" value="KAF2460724.1"/>
    <property type="molecule type" value="Genomic_DNA"/>
</dbReference>
<reference evidence="2" key="1">
    <citation type="journal article" date="2020" name="Stud. Mycol.">
        <title>101 Dothideomycetes genomes: a test case for predicting lifestyles and emergence of pathogens.</title>
        <authorList>
            <person name="Haridas S."/>
            <person name="Albert R."/>
            <person name="Binder M."/>
            <person name="Bloem J."/>
            <person name="Labutti K."/>
            <person name="Salamov A."/>
            <person name="Andreopoulos B."/>
            <person name="Baker S."/>
            <person name="Barry K."/>
            <person name="Bills G."/>
            <person name="Bluhm B."/>
            <person name="Cannon C."/>
            <person name="Castanera R."/>
            <person name="Culley D."/>
            <person name="Daum C."/>
            <person name="Ezra D."/>
            <person name="Gonzalez J."/>
            <person name="Henrissat B."/>
            <person name="Kuo A."/>
            <person name="Liang C."/>
            <person name="Lipzen A."/>
            <person name="Lutzoni F."/>
            <person name="Magnuson J."/>
            <person name="Mondo S."/>
            <person name="Nolan M."/>
            <person name="Ohm R."/>
            <person name="Pangilinan J."/>
            <person name="Park H.-J."/>
            <person name="Ramirez L."/>
            <person name="Alfaro M."/>
            <person name="Sun H."/>
            <person name="Tritt A."/>
            <person name="Yoshinaga Y."/>
            <person name="Zwiers L.-H."/>
            <person name="Turgeon B."/>
            <person name="Goodwin S."/>
            <person name="Spatafora J."/>
            <person name="Crous P."/>
            <person name="Grigoriev I."/>
        </authorList>
    </citation>
    <scope>NUCLEOTIDE SEQUENCE</scope>
    <source>
        <strain evidence="2">ATCC 16933</strain>
    </source>
</reference>
<evidence type="ECO:0000313" key="2">
    <source>
        <dbReference type="EMBL" id="KAF2460724.1"/>
    </source>
</evidence>
<proteinExistence type="predicted"/>
<name>A0A6A6P9Y7_9PEZI</name>
<gene>
    <name evidence="2" type="ORF">BDY21DRAFT_130594</name>
</gene>
<protein>
    <submittedName>
        <fullName evidence="2">Uncharacterized protein</fullName>
    </submittedName>
</protein>
<organism evidence="2 3">
    <name type="scientific">Lineolata rhizophorae</name>
    <dbReference type="NCBI Taxonomy" id="578093"/>
    <lineage>
        <taxon>Eukaryota</taxon>
        <taxon>Fungi</taxon>
        <taxon>Dikarya</taxon>
        <taxon>Ascomycota</taxon>
        <taxon>Pezizomycotina</taxon>
        <taxon>Dothideomycetes</taxon>
        <taxon>Dothideomycetes incertae sedis</taxon>
        <taxon>Lineolatales</taxon>
        <taxon>Lineolataceae</taxon>
        <taxon>Lineolata</taxon>
    </lineage>
</organism>
<evidence type="ECO:0000256" key="1">
    <source>
        <dbReference type="SAM" id="MobiDB-lite"/>
    </source>
</evidence>
<keyword evidence="3" id="KW-1185">Reference proteome</keyword>
<feature type="region of interest" description="Disordered" evidence="1">
    <location>
        <begin position="161"/>
        <end position="187"/>
    </location>
</feature>
<sequence length="269" mass="29534">MCCCVAWLGSFRHRHVGAPYICRSTQIDNRTVSIRTYNYIETETQGNKKKEKKKRKKAQALNSPVRIVIRRRHVAWLEHAVRLRQVFTSKGLHRTKAGAKKESVSQSALQCDFQPRFKDCNSCVFIFTVPLCDSGESFPQQWLGLGRAIFGNFEAPCGAGDWKDSGRTRRSPAKTTGAKQTCVDPTHYDSTKVVRNAQKLGEQAGESASVRPERSRAHRAWTHGSAVSLAACMGGLSTPRPGPVPSAEGPNGNVPGPVVLSIDGRSTEG</sequence>
<dbReference type="AlphaFoldDB" id="A0A6A6P9Y7"/>
<accession>A0A6A6P9Y7</accession>
<evidence type="ECO:0000313" key="3">
    <source>
        <dbReference type="Proteomes" id="UP000799766"/>
    </source>
</evidence>